<reference evidence="4" key="1">
    <citation type="submission" date="2016-06" db="UniProtKB">
        <authorList>
            <consortium name="WormBaseParasite"/>
        </authorList>
    </citation>
    <scope>IDENTIFICATION</scope>
</reference>
<dbReference type="Proteomes" id="UP000267606">
    <property type="component" value="Unassembled WGS sequence"/>
</dbReference>
<dbReference type="WBParaSite" id="OFLC_0001157201-mRNA-1">
    <property type="protein sequence ID" value="OFLC_0001157201-mRNA-1"/>
    <property type="gene ID" value="OFLC_0001157201"/>
</dbReference>
<organism evidence="4">
    <name type="scientific">Onchocerca flexuosa</name>
    <dbReference type="NCBI Taxonomy" id="387005"/>
    <lineage>
        <taxon>Eukaryota</taxon>
        <taxon>Metazoa</taxon>
        <taxon>Ecdysozoa</taxon>
        <taxon>Nematoda</taxon>
        <taxon>Chromadorea</taxon>
        <taxon>Rhabditida</taxon>
        <taxon>Spirurina</taxon>
        <taxon>Spiruromorpha</taxon>
        <taxon>Filarioidea</taxon>
        <taxon>Onchocercidae</taxon>
        <taxon>Onchocerca</taxon>
    </lineage>
</organism>
<dbReference type="AlphaFoldDB" id="A0A183HVR0"/>
<dbReference type="EMBL" id="UZAJ01016863">
    <property type="protein sequence ID" value="VDO77445.1"/>
    <property type="molecule type" value="Genomic_DNA"/>
</dbReference>
<keyword evidence="3" id="KW-1185">Reference proteome</keyword>
<evidence type="ECO:0000256" key="1">
    <source>
        <dbReference type="SAM" id="MobiDB-lite"/>
    </source>
</evidence>
<evidence type="ECO:0000313" key="4">
    <source>
        <dbReference type="WBParaSite" id="OFLC_0001157201-mRNA-1"/>
    </source>
</evidence>
<dbReference type="STRING" id="387005.A0A183HVR0"/>
<sequence>MEAVTFTVGSPTLDLAATPPYLDDHMRRNSENALILDSRRQEQLPVFHQSAIFTPKRNMYSPTIKSMTKLDESSSTEREPVVALVTTEFVPWCTRRFTEPILDVIQGEVGDGITDRLATHSMPSDWASHKDEGLQQTSKKEIRALKEE</sequence>
<accession>A0A183HVR0</accession>
<gene>
    <name evidence="2" type="ORF">OFLC_LOCUS11573</name>
</gene>
<feature type="compositionally biased region" description="Basic and acidic residues" evidence="1">
    <location>
        <begin position="127"/>
        <end position="148"/>
    </location>
</feature>
<reference evidence="2 3" key="2">
    <citation type="submission" date="2018-11" db="EMBL/GenBank/DDBJ databases">
        <authorList>
            <consortium name="Pathogen Informatics"/>
        </authorList>
    </citation>
    <scope>NUCLEOTIDE SEQUENCE [LARGE SCALE GENOMIC DNA]</scope>
</reference>
<feature type="region of interest" description="Disordered" evidence="1">
    <location>
        <begin position="122"/>
        <end position="148"/>
    </location>
</feature>
<protein>
    <submittedName>
        <fullName evidence="2 4">Uncharacterized protein</fullName>
    </submittedName>
</protein>
<proteinExistence type="predicted"/>
<name>A0A183HVR0_9BILA</name>
<evidence type="ECO:0000313" key="2">
    <source>
        <dbReference type="EMBL" id="VDO77445.1"/>
    </source>
</evidence>
<evidence type="ECO:0000313" key="3">
    <source>
        <dbReference type="Proteomes" id="UP000267606"/>
    </source>
</evidence>